<dbReference type="Pfam" id="PF07103">
    <property type="entry name" value="DUF1365"/>
    <property type="match status" value="1"/>
</dbReference>
<reference evidence="2" key="1">
    <citation type="journal article" date="2019" name="Int. J. Syst. Evol. Microbiol.">
        <title>The Global Catalogue of Microorganisms (GCM) 10K type strain sequencing project: providing services to taxonomists for standard genome sequencing and annotation.</title>
        <authorList>
            <consortium name="The Broad Institute Genomics Platform"/>
            <consortium name="The Broad Institute Genome Sequencing Center for Infectious Disease"/>
            <person name="Wu L."/>
            <person name="Ma J."/>
        </authorList>
    </citation>
    <scope>NUCLEOTIDE SEQUENCE [LARGE SCALE GENOMIC DNA]</scope>
    <source>
        <strain evidence="2">CGMCC 1.8860</strain>
    </source>
</reference>
<dbReference type="Proteomes" id="UP000621859">
    <property type="component" value="Unassembled WGS sequence"/>
</dbReference>
<dbReference type="RefSeq" id="WP_188692415.1">
    <property type="nucleotide sequence ID" value="NZ_BMLY01000002.1"/>
</dbReference>
<dbReference type="InterPro" id="IPR010775">
    <property type="entry name" value="DUF1365"/>
</dbReference>
<evidence type="ECO:0000313" key="2">
    <source>
        <dbReference type="Proteomes" id="UP000621859"/>
    </source>
</evidence>
<dbReference type="EMBL" id="BMLY01000002">
    <property type="protein sequence ID" value="GGP26125.1"/>
    <property type="molecule type" value="Genomic_DNA"/>
</dbReference>
<keyword evidence="2" id="KW-1185">Reference proteome</keyword>
<dbReference type="PANTHER" id="PTHR33973:SF4">
    <property type="entry name" value="OS07G0153300 PROTEIN"/>
    <property type="match status" value="1"/>
</dbReference>
<proteinExistence type="predicted"/>
<sequence>MPDARFMFGQVMHQRLRPVQRRFVYPVFSVVLDADQLTRMPPRWWFAVDRWRVLSVQRADYGPRDGSDPVHWVRQRLGEAGLQVDGLIELHTFPRLWGYVFNPVSFWHCHDAQGQLRALVAEVNNTFGEHHCYVLTAPDGGVVDANTALCSRKVFHVSPFCLTTGEYRFRIRRGPGTTFTAIDYHDEHGVLLRTAIGGRLLPFSSDNFWRALARYPLFTFMVIGRIHWQALRLWLARVPFNSKPAPPEQALTMAITENKQ</sequence>
<name>A0ABQ2PL75_9NEIS</name>
<organism evidence="1 2">
    <name type="scientific">Silvimonas amylolytica</name>
    <dbReference type="NCBI Taxonomy" id="449663"/>
    <lineage>
        <taxon>Bacteria</taxon>
        <taxon>Pseudomonadati</taxon>
        <taxon>Pseudomonadota</taxon>
        <taxon>Betaproteobacteria</taxon>
        <taxon>Neisseriales</taxon>
        <taxon>Chitinibacteraceae</taxon>
        <taxon>Silvimonas</taxon>
    </lineage>
</organism>
<accession>A0ABQ2PL75</accession>
<evidence type="ECO:0000313" key="1">
    <source>
        <dbReference type="EMBL" id="GGP26125.1"/>
    </source>
</evidence>
<dbReference type="PANTHER" id="PTHR33973">
    <property type="entry name" value="OS07G0153300 PROTEIN"/>
    <property type="match status" value="1"/>
</dbReference>
<protein>
    <submittedName>
        <fullName evidence="1">DUF1365 domain-containing protein</fullName>
    </submittedName>
</protein>
<comment type="caution">
    <text evidence="1">The sequence shown here is derived from an EMBL/GenBank/DDBJ whole genome shotgun (WGS) entry which is preliminary data.</text>
</comment>
<gene>
    <name evidence="1" type="ORF">GCM10010971_19440</name>
</gene>